<dbReference type="EMBL" id="CP039352">
    <property type="protein sequence ID" value="QCE03409.1"/>
    <property type="molecule type" value="Genomic_DNA"/>
</dbReference>
<reference evidence="2 3" key="1">
    <citation type="submission" date="2019-04" db="EMBL/GenBank/DDBJ databases">
        <title>An improved genome assembly and genetic linkage map for asparagus bean, Vigna unguiculata ssp. sesquipedialis.</title>
        <authorList>
            <person name="Xia Q."/>
            <person name="Zhang R."/>
            <person name="Dong Y."/>
        </authorList>
    </citation>
    <scope>NUCLEOTIDE SEQUENCE [LARGE SCALE GENOMIC DNA]</scope>
    <source>
        <tissue evidence="2">Leaf</tissue>
    </source>
</reference>
<feature type="transmembrane region" description="Helical" evidence="1">
    <location>
        <begin position="141"/>
        <end position="161"/>
    </location>
</feature>
<proteinExistence type="predicted"/>
<keyword evidence="1" id="KW-0472">Membrane</keyword>
<dbReference type="Proteomes" id="UP000501690">
    <property type="component" value="Linkage Group LG8"/>
</dbReference>
<keyword evidence="3" id="KW-1185">Reference proteome</keyword>
<gene>
    <name evidence="2" type="ORF">DEO72_LG8g1433</name>
</gene>
<keyword evidence="1" id="KW-1133">Transmembrane helix</keyword>
<evidence type="ECO:0000313" key="3">
    <source>
        <dbReference type="Proteomes" id="UP000501690"/>
    </source>
</evidence>
<keyword evidence="1" id="KW-0812">Transmembrane</keyword>
<name>A0A4D6MTI5_VIGUN</name>
<organism evidence="2 3">
    <name type="scientific">Vigna unguiculata</name>
    <name type="common">Cowpea</name>
    <dbReference type="NCBI Taxonomy" id="3917"/>
    <lineage>
        <taxon>Eukaryota</taxon>
        <taxon>Viridiplantae</taxon>
        <taxon>Streptophyta</taxon>
        <taxon>Embryophyta</taxon>
        <taxon>Tracheophyta</taxon>
        <taxon>Spermatophyta</taxon>
        <taxon>Magnoliopsida</taxon>
        <taxon>eudicotyledons</taxon>
        <taxon>Gunneridae</taxon>
        <taxon>Pentapetalae</taxon>
        <taxon>rosids</taxon>
        <taxon>fabids</taxon>
        <taxon>Fabales</taxon>
        <taxon>Fabaceae</taxon>
        <taxon>Papilionoideae</taxon>
        <taxon>50 kb inversion clade</taxon>
        <taxon>NPAAA clade</taxon>
        <taxon>indigoferoid/millettioid clade</taxon>
        <taxon>Phaseoleae</taxon>
        <taxon>Vigna</taxon>
    </lineage>
</organism>
<evidence type="ECO:0000256" key="1">
    <source>
        <dbReference type="SAM" id="Phobius"/>
    </source>
</evidence>
<accession>A0A4D6MTI5</accession>
<sequence length="209" mass="21540">MREGSVSGRRRMEAGAEVLPEARAGDVMREDSGRSPCNCRHDVVVATGRSEKTKQVRSSIAAAGGVVSNKGAMGGCFLACAAVAGRGHGGHGCGGCGAVWKRAAPDRYVSPARRFYCSSIGVLDSVGVIYKAYGNASKMGLLVFLELWLGTITSLGLWLVLASVAGVSVLVMATGVTVYDPARALLIVADRYGSKSPRSDVDVGDSGGA</sequence>
<evidence type="ECO:0000313" key="2">
    <source>
        <dbReference type="EMBL" id="QCE03409.1"/>
    </source>
</evidence>
<protein>
    <submittedName>
        <fullName evidence="2">Uncharacterized protein</fullName>
    </submittedName>
</protein>
<dbReference type="AlphaFoldDB" id="A0A4D6MTI5"/>